<proteinExistence type="predicted"/>
<dbReference type="AlphaFoldDB" id="A0A0P1FE62"/>
<evidence type="ECO:0000259" key="1">
    <source>
        <dbReference type="Pfam" id="PF20056"/>
    </source>
</evidence>
<dbReference type="STRING" id="321267.SHM7688_02605"/>
<gene>
    <name evidence="2" type="ORF">SHM7688_02605</name>
</gene>
<organism evidence="2 3">
    <name type="scientific">Shimia marina</name>
    <dbReference type="NCBI Taxonomy" id="321267"/>
    <lineage>
        <taxon>Bacteria</taxon>
        <taxon>Pseudomonadati</taxon>
        <taxon>Pseudomonadota</taxon>
        <taxon>Alphaproteobacteria</taxon>
        <taxon>Rhodobacterales</taxon>
        <taxon>Roseobacteraceae</taxon>
    </lineage>
</organism>
<sequence>MTTPVPQREKMRRHTALFDDMAHRVGVDLQDSAISGALTMDEISHAVARCCGCDAPQHCAGLLRREVPMERPPNYCRNGDLLMRLKGDT</sequence>
<reference evidence="2 3" key="1">
    <citation type="submission" date="2015-09" db="EMBL/GenBank/DDBJ databases">
        <authorList>
            <consortium name="Swine Surveillance"/>
        </authorList>
    </citation>
    <scope>NUCLEOTIDE SEQUENCE [LARGE SCALE GENOMIC DNA]</scope>
    <source>
        <strain evidence="2 3">CECT 7688</strain>
    </source>
</reference>
<dbReference type="Proteomes" id="UP000054823">
    <property type="component" value="Unassembled WGS sequence"/>
</dbReference>
<dbReference type="InterPro" id="IPR045601">
    <property type="entry name" value="DUF6455"/>
</dbReference>
<evidence type="ECO:0000313" key="2">
    <source>
        <dbReference type="EMBL" id="CUH53153.1"/>
    </source>
</evidence>
<dbReference type="Pfam" id="PF20056">
    <property type="entry name" value="DUF6455"/>
    <property type="match status" value="1"/>
</dbReference>
<dbReference type="EMBL" id="CYPW01000027">
    <property type="protein sequence ID" value="CUH53153.1"/>
    <property type="molecule type" value="Genomic_DNA"/>
</dbReference>
<protein>
    <recommendedName>
        <fullName evidence="1">DUF6455 domain-containing protein</fullName>
    </recommendedName>
</protein>
<name>A0A0P1FE62_9RHOB</name>
<keyword evidence="3" id="KW-1185">Reference proteome</keyword>
<dbReference type="OrthoDB" id="7961152at2"/>
<feature type="domain" description="DUF6455" evidence="1">
    <location>
        <begin position="7"/>
        <end position="87"/>
    </location>
</feature>
<accession>A0A0P1FE62</accession>
<dbReference type="RefSeq" id="WP_058240341.1">
    <property type="nucleotide sequence ID" value="NZ_CYPW01000027.1"/>
</dbReference>
<evidence type="ECO:0000313" key="3">
    <source>
        <dbReference type="Proteomes" id="UP000054823"/>
    </source>
</evidence>